<keyword evidence="3" id="KW-1185">Reference proteome</keyword>
<dbReference type="SUPFAM" id="SSF53850">
    <property type="entry name" value="Periplasmic binding protein-like II"/>
    <property type="match status" value="1"/>
</dbReference>
<dbReference type="RefSeq" id="WP_221437779.1">
    <property type="nucleotide sequence ID" value="NZ_JACHMK010000001.1"/>
</dbReference>
<dbReference type="InterPro" id="IPR050490">
    <property type="entry name" value="Bact_solute-bd_prot1"/>
</dbReference>
<name>A0A923IXP2_9ACTO</name>
<dbReference type="EMBL" id="JACHMK010000001">
    <property type="protein sequence ID" value="MBB6333531.1"/>
    <property type="molecule type" value="Genomic_DNA"/>
</dbReference>
<feature type="signal peptide" evidence="1">
    <location>
        <begin position="1"/>
        <end position="21"/>
    </location>
</feature>
<dbReference type="Proteomes" id="UP000617426">
    <property type="component" value="Unassembled WGS sequence"/>
</dbReference>
<proteinExistence type="predicted"/>
<dbReference type="AlphaFoldDB" id="A0A923IXP2"/>
<feature type="chain" id="PRO_5037172787" evidence="1">
    <location>
        <begin position="22"/>
        <end position="423"/>
    </location>
</feature>
<comment type="caution">
    <text evidence="2">The sequence shown here is derived from an EMBL/GenBank/DDBJ whole genome shotgun (WGS) entry which is preliminary data.</text>
</comment>
<gene>
    <name evidence="2" type="ORF">HD592_000096</name>
</gene>
<keyword evidence="2" id="KW-0813">Transport</keyword>
<sequence>MTTVAAVAALALAGCAGGAGSDSGSADGKVTMELWHNSTTGEGKAFWDSTAADFMKENPNVTINVSAVQNEELDGKLQTAMNSGDAPEIFFSRGGGKLNDMIEAGQVQDITDQITEETKTAIGPGPMSTLTVDGKLYGVPTSVLPGGIYYSEELFAQAGITEAPTTMDELNAAIDKLKAAGIQPIALGAKDAWPAAHWFYFFALRECSQDTFLTDSAKGDFSDPCWLKAAEDLKTFADTEPFNDGFLTTSAQQGAGSSAGLVANHKAAMELMGAWNVGVIADLTPDKKPLADLRWFPFPAVDGGQGGEGALMGGLDGFSCSTEAPKECAEFLNFAVKKEYQEKYAEAFKTIPANTEAQGVVQEPALKNILEANNKAPYIAVWLDTLLGQNVGNALNIGVVDMLAGKSGPDGILKAVQAAADKE</sequence>
<evidence type="ECO:0000256" key="1">
    <source>
        <dbReference type="SAM" id="SignalP"/>
    </source>
</evidence>
<organism evidence="2 3">
    <name type="scientific">Schaalia hyovaginalis</name>
    <dbReference type="NCBI Taxonomy" id="29316"/>
    <lineage>
        <taxon>Bacteria</taxon>
        <taxon>Bacillati</taxon>
        <taxon>Actinomycetota</taxon>
        <taxon>Actinomycetes</taxon>
        <taxon>Actinomycetales</taxon>
        <taxon>Actinomycetaceae</taxon>
        <taxon>Schaalia</taxon>
    </lineage>
</organism>
<dbReference type="Pfam" id="PF01547">
    <property type="entry name" value="SBP_bac_1"/>
    <property type="match status" value="1"/>
</dbReference>
<keyword evidence="1" id="KW-0732">Signal</keyword>
<dbReference type="Gene3D" id="3.40.190.10">
    <property type="entry name" value="Periplasmic binding protein-like II"/>
    <property type="match status" value="2"/>
</dbReference>
<protein>
    <submittedName>
        <fullName evidence="2">Multiple sugar transport system substrate-binding protein/raffinose/stachyose/melibiose transport system substrate-binding protein</fullName>
    </submittedName>
</protein>
<dbReference type="InterPro" id="IPR006059">
    <property type="entry name" value="SBP"/>
</dbReference>
<dbReference type="PANTHER" id="PTHR43649">
    <property type="entry name" value="ARABINOSE-BINDING PROTEIN-RELATED"/>
    <property type="match status" value="1"/>
</dbReference>
<accession>A0A923IXP2</accession>
<reference evidence="2" key="1">
    <citation type="submission" date="2020-08" db="EMBL/GenBank/DDBJ databases">
        <title>Sequencing the genomes of 1000 actinobacteria strains.</title>
        <authorList>
            <person name="Klenk H.-P."/>
        </authorList>
    </citation>
    <scope>NUCLEOTIDE SEQUENCE</scope>
    <source>
        <strain evidence="2">DSM 10695</strain>
    </source>
</reference>
<evidence type="ECO:0000313" key="2">
    <source>
        <dbReference type="EMBL" id="MBB6333531.1"/>
    </source>
</evidence>
<keyword evidence="2" id="KW-0762">Sugar transport</keyword>
<dbReference type="PANTHER" id="PTHR43649:SF14">
    <property type="entry name" value="BLR3389 PROTEIN"/>
    <property type="match status" value="1"/>
</dbReference>
<evidence type="ECO:0000313" key="3">
    <source>
        <dbReference type="Proteomes" id="UP000617426"/>
    </source>
</evidence>